<feature type="transmembrane region" description="Helical" evidence="1">
    <location>
        <begin position="12"/>
        <end position="31"/>
    </location>
</feature>
<dbReference type="KEGG" id="palh:B1H58_04110"/>
<gene>
    <name evidence="2" type="ORF">B1H58_04110</name>
</gene>
<reference evidence="2 3" key="1">
    <citation type="submission" date="2017-02" db="EMBL/GenBank/DDBJ databases">
        <title>Complete genome sequence of the drought resistance-promoting endophyte Pantoea alhagi LTYR-11Z.</title>
        <authorList>
            <person name="Zhang L."/>
        </authorList>
    </citation>
    <scope>NUCLEOTIDE SEQUENCE [LARGE SCALE GENOMIC DNA]</scope>
    <source>
        <strain evidence="2 3">LTYR-11Z</strain>
    </source>
</reference>
<keyword evidence="3" id="KW-1185">Reference proteome</keyword>
<dbReference type="EMBL" id="CP019706">
    <property type="protein sequence ID" value="ARJ41275.1"/>
    <property type="molecule type" value="Genomic_DNA"/>
</dbReference>
<organism evidence="2 3">
    <name type="scientific">Pantoea alhagi</name>
    <dbReference type="NCBI Taxonomy" id="1891675"/>
    <lineage>
        <taxon>Bacteria</taxon>
        <taxon>Pseudomonadati</taxon>
        <taxon>Pseudomonadota</taxon>
        <taxon>Gammaproteobacteria</taxon>
        <taxon>Enterobacterales</taxon>
        <taxon>Erwiniaceae</taxon>
        <taxon>Pantoea</taxon>
    </lineage>
</organism>
<keyword evidence="1" id="KW-0812">Transmembrane</keyword>
<evidence type="ECO:0000313" key="2">
    <source>
        <dbReference type="EMBL" id="ARJ41275.1"/>
    </source>
</evidence>
<protein>
    <submittedName>
        <fullName evidence="2">Uncharacterized protein</fullName>
    </submittedName>
</protein>
<accession>A0A1W6B2F6</accession>
<proteinExistence type="predicted"/>
<evidence type="ECO:0000256" key="1">
    <source>
        <dbReference type="SAM" id="Phobius"/>
    </source>
</evidence>
<keyword evidence="1" id="KW-1133">Transmembrane helix</keyword>
<dbReference type="Proteomes" id="UP000192900">
    <property type="component" value="Chromosome"/>
</dbReference>
<evidence type="ECO:0000313" key="3">
    <source>
        <dbReference type="Proteomes" id="UP000192900"/>
    </source>
</evidence>
<keyword evidence="1" id="KW-0472">Membrane</keyword>
<name>A0A1W6B2F6_9GAMM</name>
<dbReference type="AlphaFoldDB" id="A0A1W6B2F6"/>
<feature type="transmembrane region" description="Helical" evidence="1">
    <location>
        <begin position="43"/>
        <end position="63"/>
    </location>
</feature>
<sequence length="70" mass="8068">MIIIAIKYISFYSLQFISFMFLFSVLGYYVFVFDWGGNMTWSAINAIILLMASSFSIAIYYLVGKLKLVL</sequence>